<dbReference type="SUPFAM" id="SSF64518">
    <property type="entry name" value="Phase 1 flagellin"/>
    <property type="match status" value="1"/>
</dbReference>
<dbReference type="InterPro" id="IPR053927">
    <property type="entry name" value="FlgK_helical"/>
</dbReference>
<evidence type="ECO:0000259" key="8">
    <source>
        <dbReference type="Pfam" id="PF06429"/>
    </source>
</evidence>
<organism evidence="11 12">
    <name type="scientific">Mesopusillimonas faecipullorum</name>
    <dbReference type="NCBI Taxonomy" id="2755040"/>
    <lineage>
        <taxon>Bacteria</taxon>
        <taxon>Pseudomonadati</taxon>
        <taxon>Pseudomonadota</taxon>
        <taxon>Betaproteobacteria</taxon>
        <taxon>Burkholderiales</taxon>
        <taxon>Alcaligenaceae</taxon>
        <taxon>Mesopusillimonas</taxon>
    </lineage>
</organism>
<keyword evidence="5 7" id="KW-0964">Secreted</keyword>
<dbReference type="Pfam" id="PF21158">
    <property type="entry name" value="flgK_1st_1"/>
    <property type="match status" value="1"/>
</dbReference>
<proteinExistence type="inferred from homology"/>
<evidence type="ECO:0000259" key="10">
    <source>
        <dbReference type="Pfam" id="PF22638"/>
    </source>
</evidence>
<name>A0ABS8CAE0_9BURK</name>
<dbReference type="Proteomes" id="UP000776983">
    <property type="component" value="Unassembled WGS sequence"/>
</dbReference>
<gene>
    <name evidence="7 11" type="primary">flgK</name>
    <name evidence="11" type="ORF">H0484_03510</name>
</gene>
<feature type="domain" description="Flagellar hook-associated protein FlgK helical" evidence="10">
    <location>
        <begin position="92"/>
        <end position="330"/>
    </location>
</feature>
<dbReference type="InterPro" id="IPR010930">
    <property type="entry name" value="Flg_bb/hook_C_dom"/>
</dbReference>
<evidence type="ECO:0000256" key="4">
    <source>
        <dbReference type="ARBA" id="ARBA00016244"/>
    </source>
</evidence>
<keyword evidence="11" id="KW-0282">Flagellum</keyword>
<keyword evidence="6 7" id="KW-0975">Bacterial flagellum</keyword>
<dbReference type="PRINTS" id="PR01005">
    <property type="entry name" value="FLGHOOKAP1"/>
</dbReference>
<accession>A0ABS8CAE0</accession>
<dbReference type="InterPro" id="IPR002371">
    <property type="entry name" value="FlgK"/>
</dbReference>
<evidence type="ECO:0000256" key="1">
    <source>
        <dbReference type="ARBA" id="ARBA00004365"/>
    </source>
</evidence>
<feature type="domain" description="Flagellar hook-associated protein 1 D2-like" evidence="9">
    <location>
        <begin position="344"/>
        <end position="413"/>
    </location>
</feature>
<evidence type="ECO:0000313" key="12">
    <source>
        <dbReference type="Proteomes" id="UP000776983"/>
    </source>
</evidence>
<evidence type="ECO:0000313" key="11">
    <source>
        <dbReference type="EMBL" id="MCB5362822.1"/>
    </source>
</evidence>
<feature type="domain" description="Flagellar basal-body/hook protein C-terminal" evidence="8">
    <location>
        <begin position="503"/>
        <end position="541"/>
    </location>
</feature>
<dbReference type="PANTHER" id="PTHR30033:SF1">
    <property type="entry name" value="FLAGELLAR HOOK-ASSOCIATED PROTEIN 1"/>
    <property type="match status" value="1"/>
</dbReference>
<keyword evidence="12" id="KW-1185">Reference proteome</keyword>
<protein>
    <recommendedName>
        <fullName evidence="4 7">Flagellar hook-associated protein 1</fullName>
        <shortName evidence="7">HAP1</shortName>
    </recommendedName>
</protein>
<evidence type="ECO:0000256" key="5">
    <source>
        <dbReference type="ARBA" id="ARBA00022525"/>
    </source>
</evidence>
<dbReference type="Pfam" id="PF22638">
    <property type="entry name" value="FlgK_D1"/>
    <property type="match status" value="1"/>
</dbReference>
<evidence type="ECO:0000259" key="9">
    <source>
        <dbReference type="Pfam" id="PF21158"/>
    </source>
</evidence>
<dbReference type="NCBIfam" id="TIGR02492">
    <property type="entry name" value="flgK_ends"/>
    <property type="match status" value="1"/>
</dbReference>
<evidence type="ECO:0000256" key="3">
    <source>
        <dbReference type="ARBA" id="ARBA00009677"/>
    </source>
</evidence>
<dbReference type="Pfam" id="PF06429">
    <property type="entry name" value="Flg_bbr_C"/>
    <property type="match status" value="1"/>
</dbReference>
<keyword evidence="11" id="KW-0966">Cell projection</keyword>
<dbReference type="InterPro" id="IPR049119">
    <property type="entry name" value="FlgK_D2-like"/>
</dbReference>
<dbReference type="EMBL" id="JACDXW010000002">
    <property type="protein sequence ID" value="MCB5362822.1"/>
    <property type="molecule type" value="Genomic_DNA"/>
</dbReference>
<comment type="similarity">
    <text evidence="3 7">Belongs to the flagella basal body rod proteins family.</text>
</comment>
<comment type="subcellular location">
    <subcellularLocation>
        <location evidence="1 7">Bacterial flagellum</location>
    </subcellularLocation>
    <subcellularLocation>
        <location evidence="2 7">Secreted</location>
    </subcellularLocation>
</comment>
<keyword evidence="11" id="KW-0969">Cilium</keyword>
<comment type="caution">
    <text evidence="11">The sequence shown here is derived from an EMBL/GenBank/DDBJ whole genome shotgun (WGS) entry which is preliminary data.</text>
</comment>
<dbReference type="PANTHER" id="PTHR30033">
    <property type="entry name" value="FLAGELLAR HOOK-ASSOCIATED PROTEIN 1"/>
    <property type="match status" value="1"/>
</dbReference>
<evidence type="ECO:0000256" key="6">
    <source>
        <dbReference type="ARBA" id="ARBA00023143"/>
    </source>
</evidence>
<sequence>MNLAKIGLSGINAASHNLQTTGHNISNAATEGYNRQSVSISTAGSQSIGSGFIGRGVAVDTVNRSYDGFLYRQLVRAESTGAALTAYGTEITQLNNLFADRTVGISPTLAKFFDSVDAVASSPSDPAARNEMLGRANALAAQINDAQAFIDAQRGDVNTQLGTLVKQINSQAQRIQELNQSILEARAGNPNHAPNDLLDQRDLAVKDLNQLIDVRVLEQDGTFNLTIGNGQMLLGGSQLFPLQVVPSANDPARMTVAYSVQKTGGGTLAVEMPETSIKGGTLGGLMQYRYEVLDATQNELGRLAVGLALEFNQVHEGGFDQNGASGKSFFDVAQPKVIRGQGTQGNLAVTFNDTDALTGHDYQLRFDGTNYVVTDLTTGKTVHESGTPPGVLDGLDFSALSGVQEGDSWMIQPTRNAAASLSVQLTDAANIAAGAKGGDADGDNALLLAKLRSAKTLGEGTLDFNEAYSRIVNSVAVHAQSNGTAAKAQLSLIQQNLSAQQAVSGVNLNEEYVNLMQYQEHFRAASRLIDVSSTLFDTLLGLKA</sequence>
<evidence type="ECO:0000256" key="2">
    <source>
        <dbReference type="ARBA" id="ARBA00004613"/>
    </source>
</evidence>
<dbReference type="RefSeq" id="WP_226953067.1">
    <property type="nucleotide sequence ID" value="NZ_JACDXW010000002.1"/>
</dbReference>
<evidence type="ECO:0000256" key="7">
    <source>
        <dbReference type="RuleBase" id="RU362065"/>
    </source>
</evidence>
<reference evidence="11 12" key="1">
    <citation type="submission" date="2020-07" db="EMBL/GenBank/DDBJ databases">
        <title>Pusillimonas sp. nov., isolated from poultry manure in Taiwan.</title>
        <authorList>
            <person name="Lin S.-Y."/>
            <person name="Tang Y.-S."/>
            <person name="Young C.-C."/>
        </authorList>
    </citation>
    <scope>NUCLEOTIDE SEQUENCE [LARGE SCALE GENOMIC DNA]</scope>
    <source>
        <strain evidence="11 12">CC-YST705</strain>
    </source>
</reference>